<accession>A0A847SBX6</accession>
<feature type="chain" id="PRO_5032465820" evidence="2">
    <location>
        <begin position="21"/>
        <end position="253"/>
    </location>
</feature>
<evidence type="ECO:0000259" key="3">
    <source>
        <dbReference type="SMART" id="SM00062"/>
    </source>
</evidence>
<protein>
    <submittedName>
        <fullName evidence="4">Transporter substrate-binding domain-containing protein</fullName>
    </submittedName>
</protein>
<organism evidence="4 5">
    <name type="scientific">Leeia aquatica</name>
    <dbReference type="NCBI Taxonomy" id="2725557"/>
    <lineage>
        <taxon>Bacteria</taxon>
        <taxon>Pseudomonadati</taxon>
        <taxon>Pseudomonadota</taxon>
        <taxon>Betaproteobacteria</taxon>
        <taxon>Neisseriales</taxon>
        <taxon>Leeiaceae</taxon>
        <taxon>Leeia</taxon>
    </lineage>
</organism>
<dbReference type="PANTHER" id="PTHR35936">
    <property type="entry name" value="MEMBRANE-BOUND LYTIC MUREIN TRANSGLYCOSYLASE F"/>
    <property type="match status" value="1"/>
</dbReference>
<feature type="domain" description="Solute-binding protein family 3/N-terminal" evidence="3">
    <location>
        <begin position="22"/>
        <end position="251"/>
    </location>
</feature>
<dbReference type="Gene3D" id="3.40.190.10">
    <property type="entry name" value="Periplasmic binding protein-like II"/>
    <property type="match status" value="2"/>
</dbReference>
<name>A0A847SBX6_9NEIS</name>
<dbReference type="EMBL" id="JABAIM010000001">
    <property type="protein sequence ID" value="NLR74618.1"/>
    <property type="molecule type" value="Genomic_DNA"/>
</dbReference>
<dbReference type="Pfam" id="PF00497">
    <property type="entry name" value="SBP_bac_3"/>
    <property type="match status" value="1"/>
</dbReference>
<dbReference type="RefSeq" id="WP_168876222.1">
    <property type="nucleotide sequence ID" value="NZ_JABAIM010000001.1"/>
</dbReference>
<evidence type="ECO:0000313" key="4">
    <source>
        <dbReference type="EMBL" id="NLR74618.1"/>
    </source>
</evidence>
<dbReference type="SMART" id="SM00062">
    <property type="entry name" value="PBPb"/>
    <property type="match status" value="1"/>
</dbReference>
<gene>
    <name evidence="4" type="ORF">HF682_05545</name>
</gene>
<comment type="caution">
    <text evidence="4">The sequence shown here is derived from an EMBL/GenBank/DDBJ whole genome shotgun (WGS) entry which is preliminary data.</text>
</comment>
<evidence type="ECO:0000256" key="2">
    <source>
        <dbReference type="SAM" id="SignalP"/>
    </source>
</evidence>
<dbReference type="Proteomes" id="UP000587991">
    <property type="component" value="Unassembled WGS sequence"/>
</dbReference>
<feature type="signal peptide" evidence="2">
    <location>
        <begin position="1"/>
        <end position="20"/>
    </location>
</feature>
<keyword evidence="5" id="KW-1185">Reference proteome</keyword>
<dbReference type="AlphaFoldDB" id="A0A847SBX6"/>
<reference evidence="4 5" key="1">
    <citation type="submission" date="2020-04" db="EMBL/GenBank/DDBJ databases">
        <title>Draft genome of Leeia sp. IMCC25680.</title>
        <authorList>
            <person name="Song J."/>
            <person name="Cho J.-C."/>
        </authorList>
    </citation>
    <scope>NUCLEOTIDE SEQUENCE [LARGE SCALE GENOMIC DNA]</scope>
    <source>
        <strain evidence="4 5">IMCC25680</strain>
    </source>
</reference>
<evidence type="ECO:0000256" key="1">
    <source>
        <dbReference type="ARBA" id="ARBA00022729"/>
    </source>
</evidence>
<evidence type="ECO:0000313" key="5">
    <source>
        <dbReference type="Proteomes" id="UP000587991"/>
    </source>
</evidence>
<proteinExistence type="predicted"/>
<dbReference type="InterPro" id="IPR001638">
    <property type="entry name" value="Solute-binding_3/MltF_N"/>
</dbReference>
<dbReference type="SUPFAM" id="SSF53850">
    <property type="entry name" value="Periplasmic binding protein-like II"/>
    <property type="match status" value="1"/>
</dbReference>
<dbReference type="PANTHER" id="PTHR35936:SF17">
    <property type="entry name" value="ARGININE-BINDING EXTRACELLULAR PROTEIN ARTP"/>
    <property type="match status" value="1"/>
</dbReference>
<sequence>MQKLTPLLLTCLLLPLTGQARDLKVGLQGDYPPFDYEVKGQLTGFNVDIANAVCRELKARCVFVKTTWADLIPGIESGKLDAVIASMSITEERKKRVAFSDKYSQIPGSFVSRKKRILSTYITPQDLAGMKIGVQAKTTFANLIQARFAASNKVTEFEGTKEMYEAMRAGEVDVVLDDMVAAYEGFLKKPEGASYELVGSPIRDRKYLGVGEGVAVNLKNTALLAEVNAALKNIQSSGEYQQIMKKYFQFNIY</sequence>
<keyword evidence="1 2" id="KW-0732">Signal</keyword>